<proteinExistence type="inferred from homology"/>
<gene>
    <name evidence="4" type="ORF">BCR43DRAFT_494681</name>
</gene>
<feature type="compositionally biased region" description="Polar residues" evidence="2">
    <location>
        <begin position="80"/>
        <end position="89"/>
    </location>
</feature>
<feature type="domain" description="Amidase" evidence="3">
    <location>
        <begin position="119"/>
        <end position="536"/>
    </location>
</feature>
<dbReference type="STRING" id="13706.A0A1X2H8G8"/>
<keyword evidence="5" id="KW-1185">Reference proteome</keyword>
<dbReference type="PROSITE" id="PS00571">
    <property type="entry name" value="AMIDASES"/>
    <property type="match status" value="1"/>
</dbReference>
<sequence>MTKSREVPSFWAPALYGYPLLAAANLLEWSPTVAQKIARDAHFFALRDCNDLTELPTTLPIPNKLIHQRDSNSEDKLTPQLPSSGPSSNPFLSFRDYHEAYLTQKTTPSEVAERLLGVLEETKKHHWMRDIVSDIAEQAKASTERYNQGKPLSQLDGVFVSIKEEIDIQGLETQAGTAFINKGKPATQDGTVVARLRAAGAIIVGHAVMHEIGWDVFTVNPTTGTPQNPYHLQSSCGGSSGGSAGGVAAGLFPVSIGADCGGSIRIPSAFCGLYGLKPTFGRIPTTGGVPICPSMDVYGPIAATADDLALTYAIAAGPDPACPESLLQPPVSLDGFGLPDLKGLKIATVPNWNKLAEPAFAEPLSAFCREFERLGAQVVEIDIDPFDLFLLGRAHLITACTEINNFAVSTAAQHGVTSTAYGGQVRIFMGASQQLSGMDYVRAQQYRTRVMEKFARIFEEYDAIVSPMTGMQAPEIPSQALKYGMNNMVNTGKTMMFISLASFAGVPALAVPAGFHNGKPLSLQVAAKWYNEQLLLRFAKVCEQQVASIERATPSEHYHGHRILGLSRSD</sequence>
<evidence type="ECO:0000313" key="5">
    <source>
        <dbReference type="Proteomes" id="UP000242180"/>
    </source>
</evidence>
<dbReference type="InterPro" id="IPR023631">
    <property type="entry name" value="Amidase_dom"/>
</dbReference>
<evidence type="ECO:0000256" key="2">
    <source>
        <dbReference type="SAM" id="MobiDB-lite"/>
    </source>
</evidence>
<evidence type="ECO:0000256" key="1">
    <source>
        <dbReference type="ARBA" id="ARBA00009199"/>
    </source>
</evidence>
<reference evidence="4 5" key="1">
    <citation type="submission" date="2016-07" db="EMBL/GenBank/DDBJ databases">
        <title>Pervasive Adenine N6-methylation of Active Genes in Fungi.</title>
        <authorList>
            <consortium name="DOE Joint Genome Institute"/>
            <person name="Mondo S.J."/>
            <person name="Dannebaum R.O."/>
            <person name="Kuo R.C."/>
            <person name="Labutti K."/>
            <person name="Haridas S."/>
            <person name="Kuo A."/>
            <person name="Salamov A."/>
            <person name="Ahrendt S.R."/>
            <person name="Lipzen A."/>
            <person name="Sullivan W."/>
            <person name="Andreopoulos W.B."/>
            <person name="Clum A."/>
            <person name="Lindquist E."/>
            <person name="Daum C."/>
            <person name="Ramamoorthy G.K."/>
            <person name="Gryganskyi A."/>
            <person name="Culley D."/>
            <person name="Magnuson J.K."/>
            <person name="James T.Y."/>
            <person name="O'Malley M.A."/>
            <person name="Stajich J.E."/>
            <person name="Spatafora J.W."/>
            <person name="Visel A."/>
            <person name="Grigoriev I.V."/>
        </authorList>
    </citation>
    <scope>NUCLEOTIDE SEQUENCE [LARGE SCALE GENOMIC DNA]</scope>
    <source>
        <strain evidence="4 5">NRRL 2496</strain>
    </source>
</reference>
<dbReference type="InterPro" id="IPR036928">
    <property type="entry name" value="AS_sf"/>
</dbReference>
<evidence type="ECO:0000313" key="4">
    <source>
        <dbReference type="EMBL" id="ORY94842.1"/>
    </source>
</evidence>
<name>A0A1X2H8G8_SYNRA</name>
<feature type="compositionally biased region" description="Basic and acidic residues" evidence="2">
    <location>
        <begin position="67"/>
        <end position="77"/>
    </location>
</feature>
<comment type="caution">
    <text evidence="4">The sequence shown here is derived from an EMBL/GenBank/DDBJ whole genome shotgun (WGS) entry which is preliminary data.</text>
</comment>
<evidence type="ECO:0000259" key="3">
    <source>
        <dbReference type="Pfam" id="PF01425"/>
    </source>
</evidence>
<dbReference type="OMA" id="WMIERPQ"/>
<dbReference type="EMBL" id="MCGN01000007">
    <property type="protein sequence ID" value="ORY94842.1"/>
    <property type="molecule type" value="Genomic_DNA"/>
</dbReference>
<dbReference type="Proteomes" id="UP000242180">
    <property type="component" value="Unassembled WGS sequence"/>
</dbReference>
<dbReference type="GO" id="GO:0003824">
    <property type="term" value="F:catalytic activity"/>
    <property type="evidence" value="ECO:0007669"/>
    <property type="project" value="InterPro"/>
</dbReference>
<dbReference type="InterPro" id="IPR020556">
    <property type="entry name" value="Amidase_CS"/>
</dbReference>
<dbReference type="Pfam" id="PF01425">
    <property type="entry name" value="Amidase"/>
    <property type="match status" value="1"/>
</dbReference>
<dbReference type="PANTHER" id="PTHR11895:SF67">
    <property type="entry name" value="AMIDASE DOMAIN-CONTAINING PROTEIN"/>
    <property type="match status" value="1"/>
</dbReference>
<dbReference type="InParanoid" id="A0A1X2H8G8"/>
<feature type="region of interest" description="Disordered" evidence="2">
    <location>
        <begin position="63"/>
        <end position="89"/>
    </location>
</feature>
<dbReference type="AlphaFoldDB" id="A0A1X2H8G8"/>
<dbReference type="InterPro" id="IPR000120">
    <property type="entry name" value="Amidase"/>
</dbReference>
<dbReference type="PANTHER" id="PTHR11895">
    <property type="entry name" value="TRANSAMIDASE"/>
    <property type="match status" value="1"/>
</dbReference>
<accession>A0A1X2H8G8</accession>
<dbReference type="OrthoDB" id="566138at2759"/>
<dbReference type="Gene3D" id="3.90.1300.10">
    <property type="entry name" value="Amidase signature (AS) domain"/>
    <property type="match status" value="1"/>
</dbReference>
<comment type="similarity">
    <text evidence="1">Belongs to the amidase family.</text>
</comment>
<dbReference type="SUPFAM" id="SSF75304">
    <property type="entry name" value="Amidase signature (AS) enzymes"/>
    <property type="match status" value="1"/>
</dbReference>
<organism evidence="4 5">
    <name type="scientific">Syncephalastrum racemosum</name>
    <name type="common">Filamentous fungus</name>
    <dbReference type="NCBI Taxonomy" id="13706"/>
    <lineage>
        <taxon>Eukaryota</taxon>
        <taxon>Fungi</taxon>
        <taxon>Fungi incertae sedis</taxon>
        <taxon>Mucoromycota</taxon>
        <taxon>Mucoromycotina</taxon>
        <taxon>Mucoromycetes</taxon>
        <taxon>Mucorales</taxon>
        <taxon>Syncephalastraceae</taxon>
        <taxon>Syncephalastrum</taxon>
    </lineage>
</organism>
<protein>
    <submittedName>
        <fullName evidence="4">Amidase signature domain-containing protein</fullName>
    </submittedName>
</protein>